<dbReference type="PANTHER" id="PTHR41368:SF1">
    <property type="entry name" value="PROTEIN YGHO"/>
    <property type="match status" value="1"/>
</dbReference>
<dbReference type="PANTHER" id="PTHR41368">
    <property type="entry name" value="PROTEIN YGHO"/>
    <property type="match status" value="1"/>
</dbReference>
<name>A0ABD5BT48_SERMA</name>
<sequence>KKQGKVVGRITAQIDALHRELHGEDTGNFGMIDAVDDPAVFSTLFTVAEEWLRSKGARKITGPFSLNINQESGLLVEGFDTPPSALMTHAKPYYAAQISQQGYSEG</sequence>
<evidence type="ECO:0000313" key="2">
    <source>
        <dbReference type="Proteomes" id="UP001234811"/>
    </source>
</evidence>
<feature type="non-terminal residue" evidence="1">
    <location>
        <position position="1"/>
    </location>
</feature>
<reference evidence="1 2" key="1">
    <citation type="submission" date="2023-07" db="EMBL/GenBank/DDBJ databases">
        <title>Pathogens genome sequencing project 196.</title>
        <authorList>
            <person name="Cao X."/>
        </authorList>
    </citation>
    <scope>NUCLEOTIDE SEQUENCE [LARGE SCALE GENOMIC DNA]</scope>
    <source>
        <strain evidence="1 2">SM41</strain>
    </source>
</reference>
<gene>
    <name evidence="1" type="ORF">RF091_26995</name>
</gene>
<dbReference type="Proteomes" id="UP001234811">
    <property type="component" value="Unassembled WGS sequence"/>
</dbReference>
<dbReference type="AlphaFoldDB" id="A0ABD5BT48"/>
<dbReference type="InterPro" id="IPR039968">
    <property type="entry name" value="BcerS-like"/>
</dbReference>
<accession>A0ABD5BT48</accession>
<dbReference type="EMBL" id="JAVIPQ010000477">
    <property type="protein sequence ID" value="MDQ9559143.1"/>
    <property type="molecule type" value="Genomic_DNA"/>
</dbReference>
<proteinExistence type="predicted"/>
<organism evidence="1 2">
    <name type="scientific">Serratia marcescens</name>
    <dbReference type="NCBI Taxonomy" id="615"/>
    <lineage>
        <taxon>Bacteria</taxon>
        <taxon>Pseudomonadati</taxon>
        <taxon>Pseudomonadota</taxon>
        <taxon>Gammaproteobacteria</taxon>
        <taxon>Enterobacterales</taxon>
        <taxon>Yersiniaceae</taxon>
        <taxon>Serratia</taxon>
    </lineage>
</organism>
<protein>
    <submittedName>
        <fullName evidence="1">N-acetyltransferase</fullName>
    </submittedName>
</protein>
<evidence type="ECO:0000313" key="1">
    <source>
        <dbReference type="EMBL" id="MDQ9559143.1"/>
    </source>
</evidence>
<comment type="caution">
    <text evidence="1">The sequence shown here is derived from an EMBL/GenBank/DDBJ whole genome shotgun (WGS) entry which is preliminary data.</text>
</comment>
<feature type="non-terminal residue" evidence="1">
    <location>
        <position position="106"/>
    </location>
</feature>